<dbReference type="AlphaFoldDB" id="A0A4U0XKU6"/>
<accession>A0A4U0XKU6</accession>
<dbReference type="GO" id="GO:0016020">
    <property type="term" value="C:membrane"/>
    <property type="evidence" value="ECO:0007669"/>
    <property type="project" value="UniProtKB-SubCell"/>
</dbReference>
<keyword evidence="11" id="KW-0804">Transcription</keyword>
<dbReference type="Gene3D" id="3.30.50.10">
    <property type="entry name" value="Erythroid Transcription Factor GATA-1, subunit A"/>
    <property type="match status" value="2"/>
</dbReference>
<keyword evidence="12" id="KW-0539">Nucleus</keyword>
<feature type="transmembrane region" description="Helical" evidence="15">
    <location>
        <begin position="59"/>
        <end position="79"/>
    </location>
</feature>
<comment type="caution">
    <text evidence="17">The sequence shown here is derived from an EMBL/GenBank/DDBJ whole genome shotgun (WGS) entry which is preliminary data.</text>
</comment>
<evidence type="ECO:0000256" key="3">
    <source>
        <dbReference type="ARBA" id="ARBA00022692"/>
    </source>
</evidence>
<name>A0A4U0XKU6_9PEZI</name>
<dbReference type="InterPro" id="IPR039355">
    <property type="entry name" value="Transcription_factor_GATA"/>
</dbReference>
<evidence type="ECO:0000256" key="2">
    <source>
        <dbReference type="ARBA" id="ARBA00004141"/>
    </source>
</evidence>
<feature type="region of interest" description="Disordered" evidence="14">
    <location>
        <begin position="232"/>
        <end position="275"/>
    </location>
</feature>
<dbReference type="STRING" id="329884.A0A4U0XKU6"/>
<dbReference type="InterPro" id="IPR013088">
    <property type="entry name" value="Znf_NHR/GATA"/>
</dbReference>
<evidence type="ECO:0000256" key="6">
    <source>
        <dbReference type="ARBA" id="ARBA00022771"/>
    </source>
</evidence>
<sequence>MDFSDIFRIVNLAVGVFMILGGIGQFWPAISVQGVILAVYLFIFGLATGFLEFQIPPQVARYASFMFSFLGRGAFYLFVGCITMGDKWWKYTAGSLVAIVGLGYIALEFVPNIEPPANMRDADAGWGAEQVLHSSDLVPPGLQAVDSRDYQINLQETCSAPFFEDQLFPASFLAERQAHLHVAGTAHSVTMADSTHEDAGPTVANASPEARGPIQRQPSQQELEIAQHLIEHSQSGQAPAQTSYQEPQPTNAFRSYPYPQNEGGVLSGPVAEHHDLGDVPLQHQRYYSPAQHAQHHQRPTPAPNAPSSGQMCSNCGTTKTPLWRRSPTGATICNACGLYYKARNQMRPVGLRRGGGAPSQEADGQTHDRSTSPTTLQGNATYVAADQSTNGTCPGGGRCNGTGGHDGCSGCPAYNNRVSKTAQIALQHAAGSSAEQDGAQSHGSQTSNTNVVVACQNCGTTITPLWRRDEAGHTICNACGLYHKLHGHHRPVQMKKAEIKRRKRVVPADAAGFQSSPGMYEYIDDDTATQLSGDSRASMAPSMSSVYAPPMRSGGPVPVDFTEAFRHHSLVQQQDAAQENISRKRSFSASVRDEQSYPHAQNVASPEDDNIDPSLSTREAESPPPATSMEAAKEARRVFLERENEKMRRLLTEQERELAELGKGR</sequence>
<feature type="domain" description="GATA-type" evidence="16">
    <location>
        <begin position="306"/>
        <end position="360"/>
    </location>
</feature>
<dbReference type="GO" id="GO:0045944">
    <property type="term" value="P:positive regulation of transcription by RNA polymerase II"/>
    <property type="evidence" value="ECO:0007669"/>
    <property type="project" value="TreeGrafter"/>
</dbReference>
<evidence type="ECO:0000256" key="11">
    <source>
        <dbReference type="ARBA" id="ARBA00023163"/>
    </source>
</evidence>
<evidence type="ECO:0000256" key="9">
    <source>
        <dbReference type="ARBA" id="ARBA00023015"/>
    </source>
</evidence>
<evidence type="ECO:0000256" key="12">
    <source>
        <dbReference type="ARBA" id="ARBA00023242"/>
    </source>
</evidence>
<dbReference type="GO" id="GO:0006879">
    <property type="term" value="P:intracellular iron ion homeostasis"/>
    <property type="evidence" value="ECO:0007669"/>
    <property type="project" value="UniProtKB-ARBA"/>
</dbReference>
<keyword evidence="8 15" id="KW-1133">Transmembrane helix</keyword>
<dbReference type="FunFam" id="3.30.50.10:FF:000039">
    <property type="entry name" value="Siderophore transcription factor SreA"/>
    <property type="match status" value="1"/>
</dbReference>
<gene>
    <name evidence="17" type="ORF">B0A55_03213</name>
</gene>
<dbReference type="CDD" id="cd00202">
    <property type="entry name" value="ZnF_GATA"/>
    <property type="match status" value="2"/>
</dbReference>
<keyword evidence="3 15" id="KW-0812">Transmembrane</keyword>
<keyword evidence="18" id="KW-1185">Reference proteome</keyword>
<dbReference type="PROSITE" id="PS50114">
    <property type="entry name" value="GATA_ZN_FINGER_2"/>
    <property type="match status" value="2"/>
</dbReference>
<keyword evidence="6 13" id="KW-0863">Zinc-finger</keyword>
<dbReference type="Proteomes" id="UP000309340">
    <property type="component" value="Unassembled WGS sequence"/>
</dbReference>
<organism evidence="17 18">
    <name type="scientific">Friedmanniomyces simplex</name>
    <dbReference type="NCBI Taxonomy" id="329884"/>
    <lineage>
        <taxon>Eukaryota</taxon>
        <taxon>Fungi</taxon>
        <taxon>Dikarya</taxon>
        <taxon>Ascomycota</taxon>
        <taxon>Pezizomycotina</taxon>
        <taxon>Dothideomycetes</taxon>
        <taxon>Dothideomycetidae</taxon>
        <taxon>Mycosphaerellales</taxon>
        <taxon>Teratosphaeriaceae</taxon>
        <taxon>Friedmanniomyces</taxon>
    </lineage>
</organism>
<evidence type="ECO:0000256" key="5">
    <source>
        <dbReference type="ARBA" id="ARBA00022737"/>
    </source>
</evidence>
<keyword evidence="5" id="KW-0677">Repeat</keyword>
<dbReference type="InterPro" id="IPR000679">
    <property type="entry name" value="Znf_GATA"/>
</dbReference>
<dbReference type="PROSITE" id="PS00344">
    <property type="entry name" value="GATA_ZN_FINGER_1"/>
    <property type="match status" value="2"/>
</dbReference>
<feature type="region of interest" description="Disordered" evidence="14">
    <location>
        <begin position="288"/>
        <end position="313"/>
    </location>
</feature>
<evidence type="ECO:0000313" key="17">
    <source>
        <dbReference type="EMBL" id="TKA76886.1"/>
    </source>
</evidence>
<dbReference type="PANTHER" id="PTHR10071:SF335">
    <property type="entry name" value="IRON-SENSING TRANSCRIPTIONAL REPRESSOR-RELATED"/>
    <property type="match status" value="1"/>
</dbReference>
<comment type="subcellular location">
    <subcellularLocation>
        <location evidence="2">Membrane</location>
        <topology evidence="2">Multi-pass membrane protein</topology>
    </subcellularLocation>
    <subcellularLocation>
        <location evidence="1">Nucleus</location>
    </subcellularLocation>
</comment>
<dbReference type="PANTHER" id="PTHR10071">
    <property type="entry name" value="TRANSCRIPTION FACTOR GATA FAMILY MEMBER"/>
    <property type="match status" value="1"/>
</dbReference>
<evidence type="ECO:0000256" key="7">
    <source>
        <dbReference type="ARBA" id="ARBA00022833"/>
    </source>
</evidence>
<evidence type="ECO:0000313" key="18">
    <source>
        <dbReference type="Proteomes" id="UP000309340"/>
    </source>
</evidence>
<evidence type="ECO:0000259" key="16">
    <source>
        <dbReference type="PROSITE" id="PS50114"/>
    </source>
</evidence>
<evidence type="ECO:0000256" key="15">
    <source>
        <dbReference type="SAM" id="Phobius"/>
    </source>
</evidence>
<dbReference type="InterPro" id="IPR013714">
    <property type="entry name" value="Golgi_TVP15"/>
</dbReference>
<keyword evidence="7" id="KW-0862">Zinc</keyword>
<feature type="region of interest" description="Disordered" evidence="14">
    <location>
        <begin position="427"/>
        <end position="446"/>
    </location>
</feature>
<dbReference type="SUPFAM" id="SSF57716">
    <property type="entry name" value="Glucocorticoid receptor-like (DNA-binding domain)"/>
    <property type="match status" value="2"/>
</dbReference>
<dbReference type="GO" id="GO:0005634">
    <property type="term" value="C:nucleus"/>
    <property type="evidence" value="ECO:0007669"/>
    <property type="project" value="UniProtKB-SubCell"/>
</dbReference>
<dbReference type="EMBL" id="NAJQ01000151">
    <property type="protein sequence ID" value="TKA76886.1"/>
    <property type="molecule type" value="Genomic_DNA"/>
</dbReference>
<evidence type="ECO:0000256" key="10">
    <source>
        <dbReference type="ARBA" id="ARBA00023136"/>
    </source>
</evidence>
<dbReference type="Pfam" id="PF08507">
    <property type="entry name" value="COPI_assoc"/>
    <property type="match status" value="1"/>
</dbReference>
<proteinExistence type="predicted"/>
<dbReference type="PRINTS" id="PR00619">
    <property type="entry name" value="GATAZNFINGER"/>
</dbReference>
<keyword evidence="4" id="KW-0479">Metal-binding</keyword>
<feature type="compositionally biased region" description="Polar residues" evidence="14">
    <location>
        <begin position="433"/>
        <end position="446"/>
    </location>
</feature>
<feature type="region of interest" description="Disordered" evidence="14">
    <location>
        <begin position="572"/>
        <end position="640"/>
    </location>
</feature>
<feature type="region of interest" description="Disordered" evidence="14">
    <location>
        <begin position="194"/>
        <end position="220"/>
    </location>
</feature>
<dbReference type="Pfam" id="PF00320">
    <property type="entry name" value="GATA"/>
    <property type="match status" value="2"/>
</dbReference>
<dbReference type="GO" id="GO:0000122">
    <property type="term" value="P:negative regulation of transcription by RNA polymerase II"/>
    <property type="evidence" value="ECO:0007669"/>
    <property type="project" value="TreeGrafter"/>
</dbReference>
<evidence type="ECO:0000256" key="1">
    <source>
        <dbReference type="ARBA" id="ARBA00004123"/>
    </source>
</evidence>
<protein>
    <recommendedName>
        <fullName evidence="16">GATA-type domain-containing protein</fullName>
    </recommendedName>
</protein>
<evidence type="ECO:0000256" key="14">
    <source>
        <dbReference type="SAM" id="MobiDB-lite"/>
    </source>
</evidence>
<dbReference type="GO" id="GO:0034757">
    <property type="term" value="P:negative regulation of iron ion transport"/>
    <property type="evidence" value="ECO:0007669"/>
    <property type="project" value="UniProtKB-ARBA"/>
</dbReference>
<dbReference type="GO" id="GO:0000981">
    <property type="term" value="F:DNA-binding transcription factor activity, RNA polymerase II-specific"/>
    <property type="evidence" value="ECO:0007669"/>
    <property type="project" value="TreeGrafter"/>
</dbReference>
<feature type="transmembrane region" description="Helical" evidence="15">
    <location>
        <begin position="91"/>
        <end position="110"/>
    </location>
</feature>
<evidence type="ECO:0000256" key="4">
    <source>
        <dbReference type="ARBA" id="ARBA00022723"/>
    </source>
</evidence>
<feature type="domain" description="GATA-type" evidence="16">
    <location>
        <begin position="455"/>
        <end position="502"/>
    </location>
</feature>
<feature type="compositionally biased region" description="Polar residues" evidence="14">
    <location>
        <begin position="232"/>
        <end position="253"/>
    </location>
</feature>
<dbReference type="GO" id="GO:0008270">
    <property type="term" value="F:zinc ion binding"/>
    <property type="evidence" value="ECO:0007669"/>
    <property type="project" value="UniProtKB-KW"/>
</dbReference>
<feature type="region of interest" description="Disordered" evidence="14">
    <location>
        <begin position="349"/>
        <end position="376"/>
    </location>
</feature>
<dbReference type="GO" id="GO:0000978">
    <property type="term" value="F:RNA polymerase II cis-regulatory region sequence-specific DNA binding"/>
    <property type="evidence" value="ECO:0007669"/>
    <property type="project" value="TreeGrafter"/>
</dbReference>
<dbReference type="OrthoDB" id="515401at2759"/>
<keyword evidence="9" id="KW-0805">Transcription regulation</keyword>
<reference evidence="17 18" key="1">
    <citation type="submission" date="2017-03" db="EMBL/GenBank/DDBJ databases">
        <title>Genomes of endolithic fungi from Antarctica.</title>
        <authorList>
            <person name="Coleine C."/>
            <person name="Masonjones S."/>
            <person name="Stajich J.E."/>
        </authorList>
    </citation>
    <scope>NUCLEOTIDE SEQUENCE [LARGE SCALE GENOMIC DNA]</scope>
    <source>
        <strain evidence="17 18">CCFEE 5184</strain>
    </source>
</reference>
<evidence type="ECO:0000256" key="13">
    <source>
        <dbReference type="PROSITE-ProRule" id="PRU00094"/>
    </source>
</evidence>
<feature type="transmembrane region" description="Helical" evidence="15">
    <location>
        <begin position="6"/>
        <end position="27"/>
    </location>
</feature>
<keyword evidence="10 15" id="KW-0472">Membrane</keyword>
<dbReference type="FunFam" id="3.30.50.10:FF:000007">
    <property type="entry name" value="Nitrogen regulatory AreA, N-terminal"/>
    <property type="match status" value="1"/>
</dbReference>
<feature type="compositionally biased region" description="Basic and acidic residues" evidence="14">
    <location>
        <begin position="631"/>
        <end position="640"/>
    </location>
</feature>
<evidence type="ECO:0000256" key="8">
    <source>
        <dbReference type="ARBA" id="ARBA00022989"/>
    </source>
</evidence>
<dbReference type="SMART" id="SM00401">
    <property type="entry name" value="ZnF_GATA"/>
    <property type="match status" value="2"/>
</dbReference>